<accession>A0A6N6VIR0</accession>
<evidence type="ECO:0000313" key="4">
    <source>
        <dbReference type="Proteomes" id="UP000468901"/>
    </source>
</evidence>
<reference evidence="3 4" key="1">
    <citation type="submission" date="2019-09" db="EMBL/GenBank/DDBJ databases">
        <title>Parvibaculum sedimenti sp. nov., isolated from sediment.</title>
        <authorList>
            <person name="Wang Y."/>
        </authorList>
    </citation>
    <scope>NUCLEOTIDE SEQUENCE [LARGE SCALE GENOMIC DNA]</scope>
    <source>
        <strain evidence="3 4">HXT-9</strain>
    </source>
</reference>
<dbReference type="Pfam" id="PF01609">
    <property type="entry name" value="DDE_Tnp_1"/>
    <property type="match status" value="1"/>
</dbReference>
<dbReference type="InterPro" id="IPR052909">
    <property type="entry name" value="Transposase_6_like"/>
</dbReference>
<comment type="caution">
    <text evidence="3">The sequence shown here is derived from an EMBL/GenBank/DDBJ whole genome shotgun (WGS) entry which is preliminary data.</text>
</comment>
<dbReference type="InterPro" id="IPR002559">
    <property type="entry name" value="Transposase_11"/>
</dbReference>
<feature type="domain" description="Insertion element IS402-like" evidence="2">
    <location>
        <begin position="1"/>
        <end position="28"/>
    </location>
</feature>
<evidence type="ECO:0000313" key="3">
    <source>
        <dbReference type="EMBL" id="KAB7740391.1"/>
    </source>
</evidence>
<proteinExistence type="predicted"/>
<gene>
    <name evidence="3" type="ORF">F2P47_07630</name>
</gene>
<dbReference type="AlphaFoldDB" id="A0A6N6VIR0"/>
<dbReference type="GO" id="GO:0006313">
    <property type="term" value="P:DNA transposition"/>
    <property type="evidence" value="ECO:0007669"/>
    <property type="project" value="InterPro"/>
</dbReference>
<dbReference type="Pfam" id="PF13340">
    <property type="entry name" value="DUF4096"/>
    <property type="match status" value="1"/>
</dbReference>
<dbReference type="PANTHER" id="PTHR46637:SF1">
    <property type="entry name" value="BLL5188 PROTEIN"/>
    <property type="match status" value="1"/>
</dbReference>
<keyword evidence="4" id="KW-1185">Reference proteome</keyword>
<feature type="domain" description="Transposase IS4-like" evidence="1">
    <location>
        <begin position="37"/>
        <end position="107"/>
    </location>
</feature>
<evidence type="ECO:0000259" key="1">
    <source>
        <dbReference type="Pfam" id="PF01609"/>
    </source>
</evidence>
<protein>
    <submittedName>
        <fullName evidence="3">Transposase</fullName>
    </submittedName>
</protein>
<dbReference type="GO" id="GO:0004803">
    <property type="term" value="F:transposase activity"/>
    <property type="evidence" value="ECO:0007669"/>
    <property type="project" value="InterPro"/>
</dbReference>
<sequence length="108" mass="11811">MPERYGPYTTCYNRFRRWTKAGIWDRIMGAVTAAHDGDIQMIDGTSVRVSHSAATIKKPPGSTYGSKPRRLTTKIHAVTDATGLLIRLAVTASETHDAVPARELLSGL</sequence>
<dbReference type="InterPro" id="IPR025161">
    <property type="entry name" value="IS402-like_dom"/>
</dbReference>
<dbReference type="PANTHER" id="PTHR46637">
    <property type="entry name" value="TIS1421-TRANSPOSASE PROTEIN A"/>
    <property type="match status" value="1"/>
</dbReference>
<organism evidence="3 4">
    <name type="scientific">Parvibaculum sedimenti</name>
    <dbReference type="NCBI Taxonomy" id="2608632"/>
    <lineage>
        <taxon>Bacteria</taxon>
        <taxon>Pseudomonadati</taxon>
        <taxon>Pseudomonadota</taxon>
        <taxon>Alphaproteobacteria</taxon>
        <taxon>Hyphomicrobiales</taxon>
        <taxon>Parvibaculaceae</taxon>
        <taxon>Parvibaculum</taxon>
    </lineage>
</organism>
<dbReference type="Proteomes" id="UP000468901">
    <property type="component" value="Unassembled WGS sequence"/>
</dbReference>
<dbReference type="EMBL" id="WESC01000006">
    <property type="protein sequence ID" value="KAB7740391.1"/>
    <property type="molecule type" value="Genomic_DNA"/>
</dbReference>
<name>A0A6N6VIR0_9HYPH</name>
<evidence type="ECO:0000259" key="2">
    <source>
        <dbReference type="Pfam" id="PF13340"/>
    </source>
</evidence>
<dbReference type="GO" id="GO:0003677">
    <property type="term" value="F:DNA binding"/>
    <property type="evidence" value="ECO:0007669"/>
    <property type="project" value="InterPro"/>
</dbReference>